<feature type="transmembrane region" description="Helical" evidence="9">
    <location>
        <begin position="326"/>
        <end position="348"/>
    </location>
</feature>
<dbReference type="InterPro" id="IPR048634">
    <property type="entry name" value="SecD_SecF_C"/>
</dbReference>
<feature type="transmembrane region" description="Helical" evidence="9">
    <location>
        <begin position="6"/>
        <end position="23"/>
    </location>
</feature>
<dbReference type="SUPFAM" id="SSF82866">
    <property type="entry name" value="Multidrug efflux transporter AcrB transmembrane domain"/>
    <property type="match status" value="2"/>
</dbReference>
<feature type="transmembrane region" description="Helical" evidence="9">
    <location>
        <begin position="354"/>
        <end position="376"/>
    </location>
</feature>
<feature type="transmembrane region" description="Helical" evidence="9">
    <location>
        <begin position="627"/>
        <end position="651"/>
    </location>
</feature>
<protein>
    <recommendedName>
        <fullName evidence="9 10">Multifunctional fusion protein</fullName>
    </recommendedName>
    <domain>
        <recommendedName>
            <fullName evidence="9">Protein translocase subunit SecD</fullName>
        </recommendedName>
    </domain>
    <domain>
        <recommendedName>
            <fullName evidence="10">Protein-export membrane protein SecF</fullName>
        </recommendedName>
    </domain>
</protein>
<comment type="subunit">
    <text evidence="9">Forms a complex with SecF. Part of the essential Sec protein translocation apparatus which comprises SecA, SecYEG and auxiliary proteins SecDF. Other proteins may also be involved.</text>
</comment>
<evidence type="ECO:0000259" key="13">
    <source>
        <dbReference type="Pfam" id="PF21760"/>
    </source>
</evidence>
<keyword evidence="7 9" id="KW-0811">Translocation</keyword>
<feature type="domain" description="Protein translocase subunit SecDF P1" evidence="13">
    <location>
        <begin position="87"/>
        <end position="147"/>
    </location>
</feature>
<reference evidence="16" key="1">
    <citation type="journal article" date="2019" name="Int. J. Syst. Evol. Microbiol.">
        <title>The Global Catalogue of Microorganisms (GCM) 10K type strain sequencing project: providing services to taxonomists for standard genome sequencing and annotation.</title>
        <authorList>
            <consortium name="The Broad Institute Genomics Platform"/>
            <consortium name="The Broad Institute Genome Sequencing Center for Infectious Disease"/>
            <person name="Wu L."/>
            <person name="Ma J."/>
        </authorList>
    </citation>
    <scope>NUCLEOTIDE SEQUENCE [LARGE SCALE GENOMIC DNA]</scope>
    <source>
        <strain evidence="16">JCM 18053</strain>
    </source>
</reference>
<feature type="compositionally biased region" description="Basic and acidic residues" evidence="11">
    <location>
        <begin position="159"/>
        <end position="181"/>
    </location>
</feature>
<dbReference type="PANTHER" id="PTHR30081:SF1">
    <property type="entry name" value="PROTEIN TRANSLOCASE SUBUNIT SECD"/>
    <property type="match status" value="1"/>
</dbReference>
<evidence type="ECO:0000256" key="4">
    <source>
        <dbReference type="ARBA" id="ARBA00022692"/>
    </source>
</evidence>
<dbReference type="HAMAP" id="MF_01463_B">
    <property type="entry name" value="SecD_B"/>
    <property type="match status" value="1"/>
</dbReference>
<dbReference type="PANTHER" id="PTHR30081">
    <property type="entry name" value="PROTEIN-EXPORT MEMBRANE PROTEIN SEC"/>
    <property type="match status" value="1"/>
</dbReference>
<feature type="transmembrane region" description="Helical" evidence="9">
    <location>
        <begin position="425"/>
        <end position="453"/>
    </location>
</feature>
<dbReference type="Pfam" id="PF22599">
    <property type="entry name" value="SecDF_P1_head"/>
    <property type="match status" value="1"/>
</dbReference>
<evidence type="ECO:0000256" key="10">
    <source>
        <dbReference type="HAMAP-Rule" id="MF_01464"/>
    </source>
</evidence>
<sequence>MAAISTFLVGASILLLLLFYVGTTMHDRKRRYGSVLILLATAFALWTVNSMGIKLGIDLQGGSEFVVRLEPGKSDDGSPKPVTQSSVQQAIAILEKRLNSEGNKDLTMQPQGDDRILIQMPGVKAEEFADVRQKIQQVAFLEFRIVKPQNAPGQPRTPGTEDLKYKVQKDEQGKELPERGTETVGNRADMEGKYVKEAFATYDAEGWKVILNFDSTGAKLFDEVAAVNRGRQLAIIVDKEIISAPTLQTDRFGGTAVISGRFKEQEARTLASLLENPLENPMTILSESAVSASYGQSSINQGKWVGIAGLGITTLFMLFVYRMAGLIAIVGLVINLAILFGGMSLFGFTLTMPGIAGIVLTIGMAVDANVLIYERLREEREAGKTISGALESAYEKAFSAIADSNITTLISAIILFVIAGGLVKGFAVTLMIGLLSSMVGALIVTRVIFMWVIDKGLLKSISTVKLFPDGVFDILAKAKGFIIASLVVTAISFATLAVKGKASLGIDFRGGGLTHVELKAGKAITDSELSTVLKDLKLPDGKDIGSYYIQRKGNATGGDVIAIRSEFEAGPVIEQAVKAKFADQVEGTQGSRVGAVIGDEAAKTSIIALIVALIAIFVYLMFRFEFAFALGAIVALAHDVLMVPGLCVLFGQELSLIHVGAMLTIAGYSINDTIVVFDRIRENIQKGVGGSTRELMNDAICKTLSRTLLTGPTALAPMVVLLFLGNPAMLEFAVPITIGVLLGTYSSIFIASPLVLWYAKKTGTSLKRQVLDAQIEAEKAQAAIAAAKAQA</sequence>
<evidence type="ECO:0000256" key="8">
    <source>
        <dbReference type="ARBA" id="ARBA00023136"/>
    </source>
</evidence>
<comment type="subunit">
    <text evidence="10">Forms a complex with SecD. Part of the essential Sec protein translocation apparatus which comprises SecA, SecYEG and auxiliary proteins SecDF. Other proteins may also be involved.</text>
</comment>
<feature type="region of interest" description="Disordered" evidence="11">
    <location>
        <begin position="149"/>
        <end position="183"/>
    </location>
</feature>
<feature type="transmembrane region" description="Helical" evidence="9">
    <location>
        <begin position="657"/>
        <end position="677"/>
    </location>
</feature>
<evidence type="ECO:0000259" key="14">
    <source>
        <dbReference type="Pfam" id="PF22599"/>
    </source>
</evidence>
<evidence type="ECO:0000256" key="3">
    <source>
        <dbReference type="ARBA" id="ARBA00022475"/>
    </source>
</evidence>
<feature type="domain" description="SecDF P1 head subdomain" evidence="14">
    <location>
        <begin position="183"/>
        <end position="275"/>
    </location>
</feature>
<keyword evidence="3 9" id="KW-1003">Cell membrane</keyword>
<dbReference type="Pfam" id="PF07549">
    <property type="entry name" value="Sec_GG"/>
    <property type="match status" value="1"/>
</dbReference>
<feature type="transmembrane region" description="Helical" evidence="9">
    <location>
        <begin position="35"/>
        <end position="57"/>
    </location>
</feature>
<dbReference type="Gene3D" id="3.30.1360.200">
    <property type="match status" value="1"/>
</dbReference>
<feature type="domain" description="Protein export membrane protein SecD/SecF C-terminal" evidence="12">
    <location>
        <begin position="576"/>
        <end position="760"/>
    </location>
</feature>
<feature type="transmembrane region" description="Helical" evidence="9">
    <location>
        <begin position="703"/>
        <end position="724"/>
    </location>
</feature>
<dbReference type="Pfam" id="PF02355">
    <property type="entry name" value="SecD_SecF_C"/>
    <property type="match status" value="2"/>
</dbReference>
<keyword evidence="5 9" id="KW-0653">Protein transport</keyword>
<keyword evidence="4 9" id="KW-0812">Transmembrane</keyword>
<gene>
    <name evidence="15" type="primary">secDF</name>
    <name evidence="9" type="synonym">secD</name>
    <name evidence="10" type="synonym">secF</name>
    <name evidence="15" type="ORF">GCM10023213_13060</name>
</gene>
<comment type="caution">
    <text evidence="9">Lacks conserved residue(s) required for the propagation of feature annotation.</text>
</comment>
<comment type="function">
    <text evidence="9">Part of the Sec protein translocase complex. Interacts with the SecYEG preprotein conducting channel. SecDF uses the proton motive force (PMF) to complete protein translocation after the ATP-dependent function of SecA.</text>
</comment>
<dbReference type="InterPro" id="IPR022645">
    <property type="entry name" value="SecD/SecF_bac"/>
</dbReference>
<dbReference type="InterPro" id="IPR022813">
    <property type="entry name" value="SecD/SecF_arch_bac"/>
</dbReference>
<dbReference type="Pfam" id="PF21760">
    <property type="entry name" value="SecD_1st"/>
    <property type="match status" value="1"/>
</dbReference>
<dbReference type="HAMAP" id="MF_01464_B">
    <property type="entry name" value="SecF_B"/>
    <property type="match status" value="1"/>
</dbReference>
<evidence type="ECO:0000256" key="9">
    <source>
        <dbReference type="HAMAP-Rule" id="MF_01463"/>
    </source>
</evidence>
<dbReference type="NCBIfam" id="TIGR00966">
    <property type="entry name" value="transloc_SecF"/>
    <property type="match status" value="1"/>
</dbReference>
<dbReference type="InterPro" id="IPR048631">
    <property type="entry name" value="SecD_1st"/>
</dbReference>
<dbReference type="NCBIfam" id="TIGR00916">
    <property type="entry name" value="2A0604s01"/>
    <property type="match status" value="2"/>
</dbReference>
<evidence type="ECO:0000256" key="2">
    <source>
        <dbReference type="ARBA" id="ARBA00022448"/>
    </source>
</evidence>
<evidence type="ECO:0000259" key="12">
    <source>
        <dbReference type="Pfam" id="PF02355"/>
    </source>
</evidence>
<comment type="subcellular location">
    <subcellularLocation>
        <location evidence="1 9">Cell membrane</location>
        <topology evidence="1 9">Multi-pass membrane protein</topology>
    </subcellularLocation>
</comment>
<evidence type="ECO:0000256" key="5">
    <source>
        <dbReference type="ARBA" id="ARBA00022927"/>
    </source>
</evidence>
<evidence type="ECO:0000256" key="1">
    <source>
        <dbReference type="ARBA" id="ARBA00004651"/>
    </source>
</evidence>
<keyword evidence="8 9" id="KW-0472">Membrane</keyword>
<accession>A0ABP9NZL5</accession>
<dbReference type="InterPro" id="IPR054384">
    <property type="entry name" value="SecDF_P1_head"/>
</dbReference>
<dbReference type="RefSeq" id="WP_345735561.1">
    <property type="nucleotide sequence ID" value="NZ_BAABIA010000002.1"/>
</dbReference>
<name>A0ABP9NZL5_9BACT</name>
<comment type="caution">
    <text evidence="15">The sequence shown here is derived from an EMBL/GenBank/DDBJ whole genome shotgun (WGS) entry which is preliminary data.</text>
</comment>
<dbReference type="InterPro" id="IPR005791">
    <property type="entry name" value="SecD"/>
</dbReference>
<dbReference type="Proteomes" id="UP001499852">
    <property type="component" value="Unassembled WGS sequence"/>
</dbReference>
<evidence type="ECO:0000256" key="11">
    <source>
        <dbReference type="SAM" id="MobiDB-lite"/>
    </source>
</evidence>
<feature type="transmembrane region" description="Helical" evidence="9">
    <location>
        <begin position="397"/>
        <end position="419"/>
    </location>
</feature>
<feature type="domain" description="Protein export membrane protein SecD/SecF C-terminal" evidence="12">
    <location>
        <begin position="282"/>
        <end position="452"/>
    </location>
</feature>
<dbReference type="InterPro" id="IPR055344">
    <property type="entry name" value="SecD_SecF_C_bact"/>
</dbReference>
<dbReference type="NCBIfam" id="TIGR01129">
    <property type="entry name" value="secD"/>
    <property type="match status" value="1"/>
</dbReference>
<feature type="transmembrane region" description="Helical" evidence="9">
    <location>
        <begin position="601"/>
        <end position="620"/>
    </location>
</feature>
<comment type="similarity">
    <text evidence="9">Belongs to the SecD/SecF family. SecD subfamily.</text>
</comment>
<comment type="similarity">
    <text evidence="10">Belongs to the SecD/SecF family. SecF subfamily.</text>
</comment>
<feature type="transmembrane region" description="Helical" evidence="9">
    <location>
        <begin position="474"/>
        <end position="498"/>
    </location>
</feature>
<dbReference type="Gene3D" id="1.20.1640.10">
    <property type="entry name" value="Multidrug efflux transporter AcrB transmembrane domain"/>
    <property type="match status" value="2"/>
</dbReference>
<dbReference type="PRINTS" id="PR01755">
    <property type="entry name" value="SECFTRNLCASE"/>
</dbReference>
<keyword evidence="6 9" id="KW-1133">Transmembrane helix</keyword>
<dbReference type="InterPro" id="IPR005665">
    <property type="entry name" value="SecF_bac"/>
</dbReference>
<dbReference type="Gene3D" id="3.30.70.3400">
    <property type="match status" value="1"/>
</dbReference>
<keyword evidence="2 9" id="KW-0813">Transport</keyword>
<proteinExistence type="inferred from homology"/>
<evidence type="ECO:0000313" key="16">
    <source>
        <dbReference type="Proteomes" id="UP001499852"/>
    </source>
</evidence>
<evidence type="ECO:0000256" key="7">
    <source>
        <dbReference type="ARBA" id="ARBA00023010"/>
    </source>
</evidence>
<dbReference type="EMBL" id="BAABIA010000002">
    <property type="protein sequence ID" value="GAA5137025.1"/>
    <property type="molecule type" value="Genomic_DNA"/>
</dbReference>
<evidence type="ECO:0000313" key="15">
    <source>
        <dbReference type="EMBL" id="GAA5137025.1"/>
    </source>
</evidence>
<dbReference type="InterPro" id="IPR022646">
    <property type="entry name" value="SecD/SecF_CS"/>
</dbReference>
<organism evidence="15 16">
    <name type="scientific">Prosthecobacter algae</name>
    <dbReference type="NCBI Taxonomy" id="1144682"/>
    <lineage>
        <taxon>Bacteria</taxon>
        <taxon>Pseudomonadati</taxon>
        <taxon>Verrucomicrobiota</taxon>
        <taxon>Verrucomicrobiia</taxon>
        <taxon>Verrucomicrobiales</taxon>
        <taxon>Verrucomicrobiaceae</taxon>
        <taxon>Prosthecobacter</taxon>
    </lineage>
</organism>
<feature type="transmembrane region" description="Helical" evidence="9">
    <location>
        <begin position="304"/>
        <end position="321"/>
    </location>
</feature>
<evidence type="ECO:0000256" key="6">
    <source>
        <dbReference type="ARBA" id="ARBA00022989"/>
    </source>
</evidence>
<keyword evidence="16" id="KW-1185">Reference proteome</keyword>
<feature type="transmembrane region" description="Helical" evidence="9">
    <location>
        <begin position="736"/>
        <end position="759"/>
    </location>
</feature>